<dbReference type="RefSeq" id="WP_184294342.1">
    <property type="nucleotide sequence ID" value="NZ_JACHXO010000002.1"/>
</dbReference>
<dbReference type="EMBL" id="JACHXO010000002">
    <property type="protein sequence ID" value="MBB3194099.1"/>
    <property type="molecule type" value="Genomic_DNA"/>
</dbReference>
<evidence type="ECO:0008006" key="4">
    <source>
        <dbReference type="Google" id="ProtNLM"/>
    </source>
</evidence>
<proteinExistence type="predicted"/>
<feature type="chain" id="PRO_5045792413" description="DUF3298 domain-containing protein" evidence="1">
    <location>
        <begin position="26"/>
        <end position="355"/>
    </location>
</feature>
<reference evidence="2 3" key="1">
    <citation type="submission" date="2020-08" db="EMBL/GenBank/DDBJ databases">
        <title>Genomic Encyclopedia of Type Strains, Phase III (KMG-III): the genomes of soil and plant-associated and newly described type strains.</title>
        <authorList>
            <person name="Whitman W."/>
        </authorList>
    </citation>
    <scope>NUCLEOTIDE SEQUENCE [LARGE SCALE GENOMIC DNA]</scope>
    <source>
        <strain evidence="2 3">CECT 7247</strain>
    </source>
</reference>
<evidence type="ECO:0000313" key="3">
    <source>
        <dbReference type="Proteomes" id="UP000574369"/>
    </source>
</evidence>
<name>A0ABR6GS98_9BURK</name>
<sequence length="355" mass="38181">MVALSSFLTAAMAAVLSLSAPAAHAEGACPDGVWVGTLGGTPISIALDGASNDVRRVGRYYYRTSLGDLFLKQESGGDEWQETDEKGKPTGLLRLSCQADGLRGEWRSLDGSRRLPVVATPSEIDQYQAARIAALKPSVDKRNSVQNRRFDILSFGSQTGGTRAVRLSGNGVGIETVNASLRKKALDAIAGHLDCKSIGLQESGKDAGWESAIDQTVLAWNDSYVVVKTYAEGYCGGAHPWHGSNSSTYRMDSGEAVEVSTWLLPEYRKEIIDTSALWRLLMRTYEKANAGPDLAECKDAISWSASSIHAEPGKLVFETSAPYAMTPCAEDVEVPLAAIQRFLSPEGKQALSAFR</sequence>
<protein>
    <recommendedName>
        <fullName evidence="4">DUF3298 domain-containing protein</fullName>
    </recommendedName>
</protein>
<evidence type="ECO:0000256" key="1">
    <source>
        <dbReference type="SAM" id="SignalP"/>
    </source>
</evidence>
<keyword evidence="1" id="KW-0732">Signal</keyword>
<gene>
    <name evidence="2" type="ORF">FHS28_001484</name>
</gene>
<dbReference type="Proteomes" id="UP000574369">
    <property type="component" value="Unassembled WGS sequence"/>
</dbReference>
<accession>A0ABR6GS98</accession>
<comment type="caution">
    <text evidence="2">The sequence shown here is derived from an EMBL/GenBank/DDBJ whole genome shotgun (WGS) entry which is preliminary data.</text>
</comment>
<keyword evidence="3" id="KW-1185">Reference proteome</keyword>
<feature type="signal peptide" evidence="1">
    <location>
        <begin position="1"/>
        <end position="25"/>
    </location>
</feature>
<organism evidence="2 3">
    <name type="scientific">Roseateles terrae</name>
    <dbReference type="NCBI Taxonomy" id="431060"/>
    <lineage>
        <taxon>Bacteria</taxon>
        <taxon>Pseudomonadati</taxon>
        <taxon>Pseudomonadota</taxon>
        <taxon>Betaproteobacteria</taxon>
        <taxon>Burkholderiales</taxon>
        <taxon>Sphaerotilaceae</taxon>
        <taxon>Roseateles</taxon>
    </lineage>
</organism>
<evidence type="ECO:0000313" key="2">
    <source>
        <dbReference type="EMBL" id="MBB3194099.1"/>
    </source>
</evidence>